<gene>
    <name evidence="2" type="ORF">BDA96_10G146600</name>
</gene>
<feature type="region of interest" description="Disordered" evidence="1">
    <location>
        <begin position="17"/>
        <end position="52"/>
    </location>
</feature>
<comment type="caution">
    <text evidence="2">The sequence shown here is derived from an EMBL/GenBank/DDBJ whole genome shotgun (WGS) entry which is preliminary data.</text>
</comment>
<reference evidence="2" key="2">
    <citation type="submission" date="2020-10" db="EMBL/GenBank/DDBJ databases">
        <authorList>
            <person name="Cooper E.A."/>
            <person name="Brenton Z.W."/>
            <person name="Flinn B.S."/>
            <person name="Jenkins J."/>
            <person name="Shu S."/>
            <person name="Flowers D."/>
            <person name="Luo F."/>
            <person name="Wang Y."/>
            <person name="Xia P."/>
            <person name="Barry K."/>
            <person name="Daum C."/>
            <person name="Lipzen A."/>
            <person name="Yoshinaga Y."/>
            <person name="Schmutz J."/>
            <person name="Saski C."/>
            <person name="Vermerris W."/>
            <person name="Kresovich S."/>
        </authorList>
    </citation>
    <scope>NUCLEOTIDE SEQUENCE</scope>
</reference>
<dbReference type="AlphaFoldDB" id="A0A921Q401"/>
<name>A0A921Q401_SORBI</name>
<dbReference type="Proteomes" id="UP000807115">
    <property type="component" value="Chromosome 10"/>
</dbReference>
<evidence type="ECO:0000256" key="1">
    <source>
        <dbReference type="SAM" id="MobiDB-lite"/>
    </source>
</evidence>
<proteinExistence type="predicted"/>
<evidence type="ECO:0000313" key="2">
    <source>
        <dbReference type="EMBL" id="KAG0513945.1"/>
    </source>
</evidence>
<dbReference type="EMBL" id="CM027689">
    <property type="protein sequence ID" value="KAG0513945.1"/>
    <property type="molecule type" value="Genomic_DNA"/>
</dbReference>
<protein>
    <submittedName>
        <fullName evidence="2">Uncharacterized protein</fullName>
    </submittedName>
</protein>
<organism evidence="2 3">
    <name type="scientific">Sorghum bicolor</name>
    <name type="common">Sorghum</name>
    <name type="synonym">Sorghum vulgare</name>
    <dbReference type="NCBI Taxonomy" id="4558"/>
    <lineage>
        <taxon>Eukaryota</taxon>
        <taxon>Viridiplantae</taxon>
        <taxon>Streptophyta</taxon>
        <taxon>Embryophyta</taxon>
        <taxon>Tracheophyta</taxon>
        <taxon>Spermatophyta</taxon>
        <taxon>Magnoliopsida</taxon>
        <taxon>Liliopsida</taxon>
        <taxon>Poales</taxon>
        <taxon>Poaceae</taxon>
        <taxon>PACMAD clade</taxon>
        <taxon>Panicoideae</taxon>
        <taxon>Andropogonodae</taxon>
        <taxon>Andropogoneae</taxon>
        <taxon>Sorghinae</taxon>
        <taxon>Sorghum</taxon>
    </lineage>
</organism>
<accession>A0A921Q401</accession>
<evidence type="ECO:0000313" key="3">
    <source>
        <dbReference type="Proteomes" id="UP000807115"/>
    </source>
</evidence>
<sequence length="52" mass="5700">MLPMPWHSIAAAPYPRGSAAVDATHSTADATKPPLLRPHRHRFVMRAPQGKT</sequence>
<reference evidence="2" key="1">
    <citation type="journal article" date="2019" name="BMC Genomics">
        <title>A new reference genome for Sorghum bicolor reveals high levels of sequence similarity between sweet and grain genotypes: implications for the genetics of sugar metabolism.</title>
        <authorList>
            <person name="Cooper E.A."/>
            <person name="Brenton Z.W."/>
            <person name="Flinn B.S."/>
            <person name="Jenkins J."/>
            <person name="Shu S."/>
            <person name="Flowers D."/>
            <person name="Luo F."/>
            <person name="Wang Y."/>
            <person name="Xia P."/>
            <person name="Barry K."/>
            <person name="Daum C."/>
            <person name="Lipzen A."/>
            <person name="Yoshinaga Y."/>
            <person name="Schmutz J."/>
            <person name="Saski C."/>
            <person name="Vermerris W."/>
            <person name="Kresovich S."/>
        </authorList>
    </citation>
    <scope>NUCLEOTIDE SEQUENCE</scope>
</reference>